<evidence type="ECO:0000256" key="2">
    <source>
        <dbReference type="ARBA" id="ARBA00022692"/>
    </source>
</evidence>
<keyword evidence="7" id="KW-1185">Reference proteome</keyword>
<reference evidence="6 7" key="1">
    <citation type="journal article" date="2020" name="IScience">
        <title>Genome Sequencing of the Endangered Kingdonia uniflora (Circaeasteraceae, Ranunculales) Reveals Potential Mechanisms of Evolutionary Specialization.</title>
        <authorList>
            <person name="Sun Y."/>
            <person name="Deng T."/>
            <person name="Zhang A."/>
            <person name="Moore M.J."/>
            <person name="Landis J.B."/>
            <person name="Lin N."/>
            <person name="Zhang H."/>
            <person name="Zhang X."/>
            <person name="Huang J."/>
            <person name="Zhang X."/>
            <person name="Sun H."/>
            <person name="Wang H."/>
        </authorList>
    </citation>
    <scope>NUCLEOTIDE SEQUENCE [LARGE SCALE GENOMIC DNA]</scope>
    <source>
        <strain evidence="6">TB1705</strain>
        <tissue evidence="6">Leaf</tissue>
    </source>
</reference>
<dbReference type="PANTHER" id="PTHR15371">
    <property type="entry name" value="TIM23"/>
    <property type="match status" value="1"/>
</dbReference>
<dbReference type="InterPro" id="IPR045238">
    <property type="entry name" value="Tim23-like"/>
</dbReference>
<dbReference type="OrthoDB" id="75343at2759"/>
<organism evidence="6 7">
    <name type="scientific">Kingdonia uniflora</name>
    <dbReference type="NCBI Taxonomy" id="39325"/>
    <lineage>
        <taxon>Eukaryota</taxon>
        <taxon>Viridiplantae</taxon>
        <taxon>Streptophyta</taxon>
        <taxon>Embryophyta</taxon>
        <taxon>Tracheophyta</taxon>
        <taxon>Spermatophyta</taxon>
        <taxon>Magnoliopsida</taxon>
        <taxon>Ranunculales</taxon>
        <taxon>Circaeasteraceae</taxon>
        <taxon>Kingdonia</taxon>
    </lineage>
</organism>
<evidence type="ECO:0000256" key="4">
    <source>
        <dbReference type="ARBA" id="ARBA00023136"/>
    </source>
</evidence>
<feature type="transmembrane region" description="Helical" evidence="5">
    <location>
        <begin position="77"/>
        <end position="98"/>
    </location>
</feature>
<keyword evidence="4 5" id="KW-0472">Membrane</keyword>
<dbReference type="EMBL" id="JACGCM010002624">
    <property type="protein sequence ID" value="KAF6137768.1"/>
    <property type="molecule type" value="Genomic_DNA"/>
</dbReference>
<dbReference type="AlphaFoldDB" id="A0A7J7L5D1"/>
<evidence type="ECO:0000256" key="1">
    <source>
        <dbReference type="ARBA" id="ARBA00004141"/>
    </source>
</evidence>
<comment type="subcellular location">
    <subcellularLocation>
        <location evidence="1">Membrane</location>
        <topology evidence="1">Multi-pass membrane protein</topology>
    </subcellularLocation>
</comment>
<dbReference type="GO" id="GO:0009707">
    <property type="term" value="C:chloroplast outer membrane"/>
    <property type="evidence" value="ECO:0007669"/>
    <property type="project" value="TreeGrafter"/>
</dbReference>
<dbReference type="Proteomes" id="UP000541444">
    <property type="component" value="Unassembled WGS sequence"/>
</dbReference>
<evidence type="ECO:0000313" key="7">
    <source>
        <dbReference type="Proteomes" id="UP000541444"/>
    </source>
</evidence>
<keyword evidence="2 5" id="KW-0812">Transmembrane</keyword>
<evidence type="ECO:0000256" key="5">
    <source>
        <dbReference type="SAM" id="Phobius"/>
    </source>
</evidence>
<name>A0A7J7L5D1_9MAGN</name>
<protein>
    <submittedName>
        <fullName evidence="6">Uncharacterized protein</fullName>
    </submittedName>
</protein>
<evidence type="ECO:0000256" key="3">
    <source>
        <dbReference type="ARBA" id="ARBA00022989"/>
    </source>
</evidence>
<keyword evidence="3 5" id="KW-1133">Transmembrane helix</keyword>
<evidence type="ECO:0000313" key="6">
    <source>
        <dbReference type="EMBL" id="KAF6137768.1"/>
    </source>
</evidence>
<dbReference type="PANTHER" id="PTHR15371:SF2">
    <property type="entry name" value="OUTER ENVELOPE PORE PROTEIN 16-1, CHLOROPLASTIC"/>
    <property type="match status" value="1"/>
</dbReference>
<dbReference type="Pfam" id="PF02466">
    <property type="entry name" value="Tim17"/>
    <property type="match status" value="1"/>
</dbReference>
<proteinExistence type="predicted"/>
<dbReference type="GO" id="GO:0015171">
    <property type="term" value="F:amino acid transmembrane transporter activity"/>
    <property type="evidence" value="ECO:0007669"/>
    <property type="project" value="TreeGrafter"/>
</dbReference>
<feature type="transmembrane region" description="Helical" evidence="5">
    <location>
        <begin position="28"/>
        <end position="49"/>
    </location>
</feature>
<sequence length="146" mass="15846">MMGNTRFSSSGYGSRKTIDVIIHMGNPFLIQIIVTFLKIAIVAAVRVAAEEGYQCFRKGSVSKHNFKQTFTKICKEGAYWGTIAAVYIVMVFLVEMFLGVSDWKNSMLAGALTGASISIYKDSSRDKVVVDAITGGAIATAAEFLN</sequence>
<accession>A0A7J7L5D1</accession>
<comment type="caution">
    <text evidence="6">The sequence shown here is derived from an EMBL/GenBank/DDBJ whole genome shotgun (WGS) entry which is preliminary data.</text>
</comment>
<dbReference type="GO" id="GO:0045037">
    <property type="term" value="P:protein import into chloroplast stroma"/>
    <property type="evidence" value="ECO:0007669"/>
    <property type="project" value="TreeGrafter"/>
</dbReference>
<gene>
    <name evidence="6" type="ORF">GIB67_040476</name>
</gene>